<reference evidence="2 3" key="1">
    <citation type="submission" date="2023-03" db="EMBL/GenBank/DDBJ databases">
        <title>Isolation and description of six Streptomyces strains from soil environments, able to metabolize different microbial glucans.</title>
        <authorList>
            <person name="Widen T."/>
            <person name="Larsbrink J."/>
        </authorList>
    </citation>
    <scope>NUCLEOTIDE SEQUENCE [LARGE SCALE GENOMIC DNA]</scope>
    <source>
        <strain evidence="2 3">Mut1</strain>
    </source>
</reference>
<dbReference type="CDD" id="cd02440">
    <property type="entry name" value="AdoMet_MTases"/>
    <property type="match status" value="1"/>
</dbReference>
<sequence length="268" mass="27760">MTAFDVMERRIWDGQADAYARTAARLCVRTVPALLDAAEVGAGTRLLDVGCGTGNVTAAAVARGAFVRAVDAEPGMVAATRRAAPGAEVRTGTLPQLPYADGEFDAVVANFVLNHVGRPLDALVEMRRVIRPGGRIAVTIWQLPGAPGQALVGRAAQAAGLTRPDWLATVDEERNFARTPDGVAALLTAAGLGDARGETHAWEHRADPEDWWAGPAAGIGAVGGMVTSAGPDGVAAAKREYDVLCGEFLADDGLLSLPHVAVLGQGRV</sequence>
<evidence type="ECO:0000259" key="1">
    <source>
        <dbReference type="Pfam" id="PF08241"/>
    </source>
</evidence>
<dbReference type="Gene3D" id="3.40.50.150">
    <property type="entry name" value="Vaccinia Virus protein VP39"/>
    <property type="match status" value="1"/>
</dbReference>
<dbReference type="RefSeq" id="WP_306054128.1">
    <property type="nucleotide sequence ID" value="NZ_CP120997.1"/>
</dbReference>
<dbReference type="Proteomes" id="UP001239522">
    <property type="component" value="Chromosome"/>
</dbReference>
<dbReference type="SUPFAM" id="SSF53335">
    <property type="entry name" value="S-adenosyl-L-methionine-dependent methyltransferases"/>
    <property type="match status" value="1"/>
</dbReference>
<protein>
    <submittedName>
        <fullName evidence="2">Class I SAM-dependent methyltransferase</fullName>
    </submittedName>
</protein>
<name>A0ABY9HI21_9ACTN</name>
<dbReference type="GO" id="GO:0032259">
    <property type="term" value="P:methylation"/>
    <property type="evidence" value="ECO:0007669"/>
    <property type="project" value="UniProtKB-KW"/>
</dbReference>
<evidence type="ECO:0000313" key="3">
    <source>
        <dbReference type="Proteomes" id="UP001239522"/>
    </source>
</evidence>
<dbReference type="InterPro" id="IPR029063">
    <property type="entry name" value="SAM-dependent_MTases_sf"/>
</dbReference>
<dbReference type="EMBL" id="CP120997">
    <property type="protein sequence ID" value="WLQ34172.1"/>
    <property type="molecule type" value="Genomic_DNA"/>
</dbReference>
<dbReference type="PANTHER" id="PTHR43464">
    <property type="entry name" value="METHYLTRANSFERASE"/>
    <property type="match status" value="1"/>
</dbReference>
<proteinExistence type="predicted"/>
<feature type="domain" description="Methyltransferase type 11" evidence="1">
    <location>
        <begin position="47"/>
        <end position="137"/>
    </location>
</feature>
<evidence type="ECO:0000313" key="2">
    <source>
        <dbReference type="EMBL" id="WLQ34172.1"/>
    </source>
</evidence>
<dbReference type="GO" id="GO:0008168">
    <property type="term" value="F:methyltransferase activity"/>
    <property type="evidence" value="ECO:0007669"/>
    <property type="project" value="UniProtKB-KW"/>
</dbReference>
<organism evidence="2 3">
    <name type="scientific">Streptomyces castrisilvae</name>
    <dbReference type="NCBI Taxonomy" id="3033811"/>
    <lineage>
        <taxon>Bacteria</taxon>
        <taxon>Bacillati</taxon>
        <taxon>Actinomycetota</taxon>
        <taxon>Actinomycetes</taxon>
        <taxon>Kitasatosporales</taxon>
        <taxon>Streptomycetaceae</taxon>
        <taxon>Streptomyces</taxon>
    </lineage>
</organism>
<dbReference type="InterPro" id="IPR013216">
    <property type="entry name" value="Methyltransf_11"/>
</dbReference>
<keyword evidence="2" id="KW-0489">Methyltransferase</keyword>
<dbReference type="Pfam" id="PF08241">
    <property type="entry name" value="Methyltransf_11"/>
    <property type="match status" value="1"/>
</dbReference>
<accession>A0ABY9HI21</accession>
<keyword evidence="3" id="KW-1185">Reference proteome</keyword>
<gene>
    <name evidence="2" type="ORF">P8A18_12295</name>
</gene>
<keyword evidence="2" id="KW-0808">Transferase</keyword>
<dbReference type="PANTHER" id="PTHR43464:SF92">
    <property type="entry name" value="SLR1071 PROTEIN"/>
    <property type="match status" value="1"/>
</dbReference>